<sequence length="285" mass="30166">MAENLKTLVSNLSKRGPHRVLVGDLAYVGLPGVVYTPAKGKGVPGIAFGHDWRSPVDDYHATLRHLASWGIAVAAPNTETGFVADHRGLANDLESALQILGGVLLGEGEVRVSPAKLGLAGHGMGAGAAVLAAAGRENIRSVSCVFPADTSPSAEAAATNVHCPGLVLGPGENQWLDRGNPKRLAANWAGDVIFREVDGAEQADFSETPLSRRLLGFSKSNVKQQEITRAALTGYLLATVGGEKKYSAFAEPDLKMKGVTNRSMEWLRDQLPETEYVPLPGEPRS</sequence>
<name>A0A095Y5Q5_9CORY</name>
<dbReference type="EMBL" id="JRNE01000040">
    <property type="protein sequence ID" value="KGF17341.1"/>
    <property type="molecule type" value="Genomic_DNA"/>
</dbReference>
<protein>
    <submittedName>
        <fullName evidence="1">Alpha/beta hydrolase</fullName>
    </submittedName>
</protein>
<evidence type="ECO:0000313" key="1">
    <source>
        <dbReference type="EMBL" id="KGF17341.1"/>
    </source>
</evidence>
<dbReference type="GO" id="GO:0016787">
    <property type="term" value="F:hydrolase activity"/>
    <property type="evidence" value="ECO:0007669"/>
    <property type="project" value="UniProtKB-KW"/>
</dbReference>
<dbReference type="SUPFAM" id="SSF53474">
    <property type="entry name" value="alpha/beta-Hydrolases"/>
    <property type="match status" value="1"/>
</dbReference>
<reference evidence="1 2" key="1">
    <citation type="submission" date="2014-07" db="EMBL/GenBank/DDBJ databases">
        <authorList>
            <person name="McCorrison J."/>
            <person name="Sanka R."/>
            <person name="Torralba M."/>
            <person name="Gillis M."/>
            <person name="Haft D.H."/>
            <person name="Methe B."/>
            <person name="Sutton G."/>
            <person name="Nelson K.E."/>
        </authorList>
    </citation>
    <scope>NUCLEOTIDE SEQUENCE [LARGE SCALE GENOMIC DNA]</scope>
    <source>
        <strain evidence="1 2">DNF00450</strain>
    </source>
</reference>
<dbReference type="Proteomes" id="UP000029548">
    <property type="component" value="Unassembled WGS sequence"/>
</dbReference>
<dbReference type="PANTHER" id="PTHR33428">
    <property type="entry name" value="CHLOROPHYLLASE-2, CHLOROPLASTIC"/>
    <property type="match status" value="1"/>
</dbReference>
<dbReference type="InterPro" id="IPR029058">
    <property type="entry name" value="AB_hydrolase_fold"/>
</dbReference>
<keyword evidence="1" id="KW-0378">Hydrolase</keyword>
<dbReference type="Gene3D" id="3.40.50.1820">
    <property type="entry name" value="alpha/beta hydrolase"/>
    <property type="match status" value="1"/>
</dbReference>
<evidence type="ECO:0000313" key="2">
    <source>
        <dbReference type="Proteomes" id="UP000029548"/>
    </source>
</evidence>
<dbReference type="eggNOG" id="COG0412">
    <property type="taxonomic scope" value="Bacteria"/>
</dbReference>
<dbReference type="AlphaFoldDB" id="A0A095Y5Q5"/>
<dbReference type="PANTHER" id="PTHR33428:SF14">
    <property type="entry name" value="CARBOXYLESTERASE TYPE B DOMAIN-CONTAINING PROTEIN"/>
    <property type="match status" value="1"/>
</dbReference>
<gene>
    <name evidence="1" type="ORF">HMPREF1650_04005</name>
</gene>
<comment type="caution">
    <text evidence="1">The sequence shown here is derived from an EMBL/GenBank/DDBJ whole genome shotgun (WGS) entry which is preliminary data.</text>
</comment>
<proteinExistence type="predicted"/>
<organism evidence="1 2">
    <name type="scientific">Corynebacterium freneyi DNF00450</name>
    <dbReference type="NCBI Taxonomy" id="1287475"/>
    <lineage>
        <taxon>Bacteria</taxon>
        <taxon>Bacillati</taxon>
        <taxon>Actinomycetota</taxon>
        <taxon>Actinomycetes</taxon>
        <taxon>Mycobacteriales</taxon>
        <taxon>Corynebacteriaceae</taxon>
        <taxon>Corynebacterium</taxon>
    </lineage>
</organism>
<accession>A0A095Y5Q5</accession>
<dbReference type="RefSeq" id="WP_035121134.1">
    <property type="nucleotide sequence ID" value="NZ_JRNE01000040.1"/>
</dbReference>